<dbReference type="RefSeq" id="WP_117356875.1">
    <property type="nucleotide sequence ID" value="NZ_QURH01000155.1"/>
</dbReference>
<organism evidence="2 3">
    <name type="scientific">Actinomadura logoneensis</name>
    <dbReference type="NCBI Taxonomy" id="2293572"/>
    <lineage>
        <taxon>Bacteria</taxon>
        <taxon>Bacillati</taxon>
        <taxon>Actinomycetota</taxon>
        <taxon>Actinomycetes</taxon>
        <taxon>Streptosporangiales</taxon>
        <taxon>Thermomonosporaceae</taxon>
        <taxon>Actinomadura</taxon>
    </lineage>
</organism>
<feature type="transmembrane region" description="Helical" evidence="1">
    <location>
        <begin position="17"/>
        <end position="36"/>
    </location>
</feature>
<keyword evidence="1" id="KW-1133">Transmembrane helix</keyword>
<accession>A0A372JQA1</accession>
<sequence>MYALIWRLLPGDRRVKAAVAAGLVLLVALILWYGVFPLVEPNLQFDHGVMNGDAPTSPAPTPSRR</sequence>
<comment type="caution">
    <text evidence="2">The sequence shown here is derived from an EMBL/GenBank/DDBJ whole genome shotgun (WGS) entry which is preliminary data.</text>
</comment>
<keyword evidence="1" id="KW-0812">Transmembrane</keyword>
<protein>
    <submittedName>
        <fullName evidence="2">Uncharacterized protein</fullName>
    </submittedName>
</protein>
<evidence type="ECO:0000313" key="3">
    <source>
        <dbReference type="Proteomes" id="UP000261811"/>
    </source>
</evidence>
<keyword evidence="3" id="KW-1185">Reference proteome</keyword>
<dbReference type="Proteomes" id="UP000261811">
    <property type="component" value="Unassembled WGS sequence"/>
</dbReference>
<proteinExistence type="predicted"/>
<keyword evidence="1" id="KW-0472">Membrane</keyword>
<dbReference type="AlphaFoldDB" id="A0A372JQA1"/>
<dbReference type="OrthoDB" id="3267875at2"/>
<evidence type="ECO:0000256" key="1">
    <source>
        <dbReference type="SAM" id="Phobius"/>
    </source>
</evidence>
<reference evidence="2 3" key="1">
    <citation type="submission" date="2018-08" db="EMBL/GenBank/DDBJ databases">
        <title>Actinomadura jelena sp. nov., a novel Actinomycete isolated from soil in Chad.</title>
        <authorList>
            <person name="Shi L."/>
        </authorList>
    </citation>
    <scope>NUCLEOTIDE SEQUENCE [LARGE SCALE GENOMIC DNA]</scope>
    <source>
        <strain evidence="2 3">NEAU-G17</strain>
    </source>
</reference>
<evidence type="ECO:0000313" key="2">
    <source>
        <dbReference type="EMBL" id="RFU42129.1"/>
    </source>
</evidence>
<name>A0A372JQA1_9ACTN</name>
<gene>
    <name evidence="2" type="ORF">DZF91_08170</name>
</gene>
<dbReference type="EMBL" id="QURH01000155">
    <property type="protein sequence ID" value="RFU42129.1"/>
    <property type="molecule type" value="Genomic_DNA"/>
</dbReference>